<dbReference type="AlphaFoldDB" id="A0A8H3L2E4"/>
<sequence length="260" mass="30182">MLRGIDQENINHKYLPYLVEKINFEGQSYIITSYLYDGCFFVLSDFVFPTIDMVLQKCKIDAKRTPNSFIIFRMFFNQSIKYIPSYNVGKISKIAKSVWKVVSDDIREAFLSLEKQVKMSLRKIRAPAFIMHGDNRNRKIRRFSPYGSSSSFDNEESAPSLDDNNISTIPGNYLPFYMPEFGIEAPNNLLGSEQDSLNFSMINDCLQLWGPNYYETNQYHNLIMTNEEIAETLLSETENNQPLQVHQQVEISSDITEFYS</sequence>
<dbReference type="EMBL" id="BLAL01000034">
    <property type="protein sequence ID" value="GES78178.1"/>
    <property type="molecule type" value="Genomic_DNA"/>
</dbReference>
<comment type="caution">
    <text evidence="1">The sequence shown here is derived from an EMBL/GenBank/DDBJ whole genome shotgun (WGS) entry which is preliminary data.</text>
</comment>
<dbReference type="Proteomes" id="UP000615446">
    <property type="component" value="Unassembled WGS sequence"/>
</dbReference>
<gene>
    <name evidence="1" type="ORF">RCL2_000549200</name>
</gene>
<name>A0A8H3L2E4_9GLOM</name>
<dbReference type="Gene3D" id="1.10.30.10">
    <property type="entry name" value="High mobility group box domain"/>
    <property type="match status" value="1"/>
</dbReference>
<organism evidence="1 2">
    <name type="scientific">Rhizophagus clarus</name>
    <dbReference type="NCBI Taxonomy" id="94130"/>
    <lineage>
        <taxon>Eukaryota</taxon>
        <taxon>Fungi</taxon>
        <taxon>Fungi incertae sedis</taxon>
        <taxon>Mucoromycota</taxon>
        <taxon>Glomeromycotina</taxon>
        <taxon>Glomeromycetes</taxon>
        <taxon>Glomerales</taxon>
        <taxon>Glomeraceae</taxon>
        <taxon>Rhizophagus</taxon>
    </lineage>
</organism>
<evidence type="ECO:0000313" key="1">
    <source>
        <dbReference type="EMBL" id="GES78178.1"/>
    </source>
</evidence>
<dbReference type="OrthoDB" id="2358912at2759"/>
<proteinExistence type="predicted"/>
<dbReference type="SUPFAM" id="SSF47095">
    <property type="entry name" value="HMG-box"/>
    <property type="match status" value="1"/>
</dbReference>
<evidence type="ECO:0000313" key="2">
    <source>
        <dbReference type="Proteomes" id="UP000615446"/>
    </source>
</evidence>
<reference evidence="1" key="1">
    <citation type="submission" date="2019-10" db="EMBL/GenBank/DDBJ databases">
        <title>Conservation and host-specific expression of non-tandemly repeated heterogenous ribosome RNA gene in arbuscular mycorrhizal fungi.</title>
        <authorList>
            <person name="Maeda T."/>
            <person name="Kobayashi Y."/>
            <person name="Nakagawa T."/>
            <person name="Ezawa T."/>
            <person name="Yamaguchi K."/>
            <person name="Bino T."/>
            <person name="Nishimoto Y."/>
            <person name="Shigenobu S."/>
            <person name="Kawaguchi M."/>
        </authorList>
    </citation>
    <scope>NUCLEOTIDE SEQUENCE</scope>
    <source>
        <strain evidence="1">HR1</strain>
    </source>
</reference>
<dbReference type="InterPro" id="IPR036910">
    <property type="entry name" value="HMG_box_dom_sf"/>
</dbReference>
<accession>A0A8H3L2E4</accession>
<protein>
    <submittedName>
        <fullName evidence="1">Uncharacterized protein</fullName>
    </submittedName>
</protein>